<feature type="transmembrane region" description="Helical" evidence="10">
    <location>
        <begin position="45"/>
        <end position="61"/>
    </location>
</feature>
<comment type="similarity">
    <text evidence="2 9">Belongs to the fatty acid desaturase type 1 family. DEGS subfamily.</text>
</comment>
<dbReference type="OrthoDB" id="200948at2759"/>
<evidence type="ECO:0000256" key="10">
    <source>
        <dbReference type="SAM" id="Phobius"/>
    </source>
</evidence>
<evidence type="ECO:0000256" key="6">
    <source>
        <dbReference type="ARBA" id="ARBA00023002"/>
    </source>
</evidence>
<dbReference type="PIRSF" id="PIRSF017228">
    <property type="entry name" value="Sphnglp_dlt4_des"/>
    <property type="match status" value="1"/>
</dbReference>
<keyword evidence="5 10" id="KW-1133">Transmembrane helix</keyword>
<gene>
    <name evidence="12" type="ORF">MEDL_48676</name>
</gene>
<evidence type="ECO:0000313" key="13">
    <source>
        <dbReference type="Proteomes" id="UP000683360"/>
    </source>
</evidence>
<dbReference type="Pfam" id="PF00487">
    <property type="entry name" value="FA_desaturase"/>
    <property type="match status" value="1"/>
</dbReference>
<dbReference type="EC" id="1.14.19.17" evidence="3"/>
<evidence type="ECO:0000313" key="12">
    <source>
        <dbReference type="EMBL" id="CAG2236137.1"/>
    </source>
</evidence>
<reference evidence="12" key="1">
    <citation type="submission" date="2021-03" db="EMBL/GenBank/DDBJ databases">
        <authorList>
            <person name="Bekaert M."/>
        </authorList>
    </citation>
    <scope>NUCLEOTIDE SEQUENCE</scope>
</reference>
<feature type="domain" description="Sphingolipid delta4-desaturase N-terminal" evidence="11">
    <location>
        <begin position="5"/>
        <end position="43"/>
    </location>
</feature>
<organism evidence="12 13">
    <name type="scientific">Mytilus edulis</name>
    <name type="common">Blue mussel</name>
    <dbReference type="NCBI Taxonomy" id="6550"/>
    <lineage>
        <taxon>Eukaryota</taxon>
        <taxon>Metazoa</taxon>
        <taxon>Spiralia</taxon>
        <taxon>Lophotrochozoa</taxon>
        <taxon>Mollusca</taxon>
        <taxon>Bivalvia</taxon>
        <taxon>Autobranchia</taxon>
        <taxon>Pteriomorphia</taxon>
        <taxon>Mytilida</taxon>
        <taxon>Mytiloidea</taxon>
        <taxon>Mytilidae</taxon>
        <taxon>Mytilinae</taxon>
        <taxon>Mytilus</taxon>
    </lineage>
</organism>
<keyword evidence="13" id="KW-1185">Reference proteome</keyword>
<comment type="caution">
    <text evidence="12">The sequence shown here is derived from an EMBL/GenBank/DDBJ whole genome shotgun (WGS) entry which is preliminary data.</text>
</comment>
<dbReference type="InterPro" id="IPR005804">
    <property type="entry name" value="FA_desaturase_dom"/>
</dbReference>
<dbReference type="GO" id="GO:0016020">
    <property type="term" value="C:membrane"/>
    <property type="evidence" value="ECO:0007669"/>
    <property type="project" value="UniProtKB-SubCell"/>
</dbReference>
<evidence type="ECO:0000259" key="11">
    <source>
        <dbReference type="SMART" id="SM01269"/>
    </source>
</evidence>
<evidence type="ECO:0000256" key="5">
    <source>
        <dbReference type="ARBA" id="ARBA00022989"/>
    </source>
</evidence>
<evidence type="ECO:0000256" key="8">
    <source>
        <dbReference type="ARBA" id="ARBA00023136"/>
    </source>
</evidence>
<feature type="transmembrane region" description="Helical" evidence="10">
    <location>
        <begin position="210"/>
        <end position="231"/>
    </location>
</feature>
<evidence type="ECO:0000256" key="4">
    <source>
        <dbReference type="ARBA" id="ARBA00022692"/>
    </source>
</evidence>
<keyword evidence="8 9" id="KW-0472">Membrane</keyword>
<name>A0A8S3TXC9_MYTED</name>
<dbReference type="CDD" id="cd03508">
    <property type="entry name" value="Delta4-sphingolipid-FADS-like"/>
    <property type="match status" value="1"/>
</dbReference>
<dbReference type="PANTHER" id="PTHR12879:SF8">
    <property type="entry name" value="SPHINGOLIPID DELTA(4)-DESATURASE DES1"/>
    <property type="match status" value="1"/>
</dbReference>
<dbReference type="Proteomes" id="UP000683360">
    <property type="component" value="Unassembled WGS sequence"/>
</dbReference>
<keyword evidence="6 9" id="KW-0560">Oxidoreductase</keyword>
<feature type="transmembrane region" description="Helical" evidence="10">
    <location>
        <begin position="67"/>
        <end position="88"/>
    </location>
</feature>
<sequence length="338" mass="39315">MGAQVSQTDYEWVYTEEPHATRRKEILAKYPEVKKLMGHEPRTKYIVAAVVLFQILSLYLIKDASWVTVVILAYCLGGTINHSLTLAIHEISHNLAFGHSYPLANRILGYIANLPLGVPMSVSFKKYHLEHHRYQGDVERDVDIPTEIEGRFFTRTWSKFVYCLLMPYFYTIRPLFVRPKPLTGLELINIVIQVAFDICIYNFWGIKPVFYMIAGTLMGTGLHPLSGHFIAEHYMFIKGCETYSYYGPLNYLTFNVGYHNEHHDFPYIPGSRLYKVKEIAPEYYDNLPQHSSWCRVIFNFITDPSIGPFSRIRRRMKTDYEEKHIKDVQTPNGKTHAD</sequence>
<evidence type="ECO:0000256" key="9">
    <source>
        <dbReference type="PIRNR" id="PIRNR017228"/>
    </source>
</evidence>
<comment type="subcellular location">
    <subcellularLocation>
        <location evidence="1">Membrane</location>
        <topology evidence="1">Multi-pass membrane protein</topology>
    </subcellularLocation>
</comment>
<evidence type="ECO:0000256" key="7">
    <source>
        <dbReference type="ARBA" id="ARBA00023098"/>
    </source>
</evidence>
<dbReference type="EMBL" id="CAJPWZ010002342">
    <property type="protein sequence ID" value="CAG2236137.1"/>
    <property type="molecule type" value="Genomic_DNA"/>
</dbReference>
<evidence type="ECO:0000256" key="2">
    <source>
        <dbReference type="ARBA" id="ARBA00006146"/>
    </source>
</evidence>
<feature type="transmembrane region" description="Helical" evidence="10">
    <location>
        <begin position="182"/>
        <end position="204"/>
    </location>
</feature>
<keyword evidence="7 9" id="KW-0443">Lipid metabolism</keyword>
<dbReference type="GO" id="GO:0046513">
    <property type="term" value="P:ceramide biosynthetic process"/>
    <property type="evidence" value="ECO:0007669"/>
    <property type="project" value="TreeGrafter"/>
</dbReference>
<dbReference type="Pfam" id="PF08557">
    <property type="entry name" value="Lipid_DES"/>
    <property type="match status" value="1"/>
</dbReference>
<dbReference type="PANTHER" id="PTHR12879">
    <property type="entry name" value="SPHINGOLIPID DELTA 4 DESATURASE/C-4 HYDROXYLASE PROTEIN DES2"/>
    <property type="match status" value="1"/>
</dbReference>
<accession>A0A8S3TXC9</accession>
<dbReference type="GO" id="GO:0042284">
    <property type="term" value="F:sphingolipid delta-4 desaturase activity"/>
    <property type="evidence" value="ECO:0007669"/>
    <property type="project" value="UniProtKB-UniRule"/>
</dbReference>
<keyword evidence="4 10" id="KW-0812">Transmembrane</keyword>
<proteinExistence type="inferred from homology"/>
<dbReference type="SMART" id="SM01269">
    <property type="entry name" value="Lipid_DES"/>
    <property type="match status" value="1"/>
</dbReference>
<dbReference type="InterPro" id="IPR013866">
    <property type="entry name" value="Sphingolipid_d4-desaturase_N"/>
</dbReference>
<evidence type="ECO:0000256" key="1">
    <source>
        <dbReference type="ARBA" id="ARBA00004141"/>
    </source>
</evidence>
<dbReference type="AlphaFoldDB" id="A0A8S3TXC9"/>
<protein>
    <recommendedName>
        <fullName evidence="3">sphingolipid 4-desaturase</fullName>
        <ecNumber evidence="3">1.14.19.17</ecNumber>
    </recommendedName>
</protein>
<dbReference type="InterPro" id="IPR011388">
    <property type="entry name" value="DES1/DES2"/>
</dbReference>
<evidence type="ECO:0000256" key="3">
    <source>
        <dbReference type="ARBA" id="ARBA00012021"/>
    </source>
</evidence>